<gene>
    <name evidence="1" type="ORF">AFUS01_LOCUS20039</name>
</gene>
<protein>
    <submittedName>
        <fullName evidence="1">Uncharacterized protein</fullName>
    </submittedName>
</protein>
<feature type="non-terminal residue" evidence="1">
    <location>
        <position position="1"/>
    </location>
</feature>
<evidence type="ECO:0000313" key="1">
    <source>
        <dbReference type="EMBL" id="CAG7731452.1"/>
    </source>
</evidence>
<evidence type="ECO:0000313" key="2">
    <source>
        <dbReference type="Proteomes" id="UP000708208"/>
    </source>
</evidence>
<sequence length="88" mass="8834">MSQTTDHQQSLLLTLHFKVPENTSKKQNMSRILVALCASLAIAHLAAGQSYGAPGFGQGGYSGGGFGGRGGFGGQGGYSGVNGGRGFG</sequence>
<accession>A0A8J2K8Z5</accession>
<comment type="caution">
    <text evidence="1">The sequence shown here is derived from an EMBL/GenBank/DDBJ whole genome shotgun (WGS) entry which is preliminary data.</text>
</comment>
<dbReference type="Proteomes" id="UP000708208">
    <property type="component" value="Unassembled WGS sequence"/>
</dbReference>
<proteinExistence type="predicted"/>
<organism evidence="1 2">
    <name type="scientific">Allacma fusca</name>
    <dbReference type="NCBI Taxonomy" id="39272"/>
    <lineage>
        <taxon>Eukaryota</taxon>
        <taxon>Metazoa</taxon>
        <taxon>Ecdysozoa</taxon>
        <taxon>Arthropoda</taxon>
        <taxon>Hexapoda</taxon>
        <taxon>Collembola</taxon>
        <taxon>Symphypleona</taxon>
        <taxon>Sminthuridae</taxon>
        <taxon>Allacma</taxon>
    </lineage>
</organism>
<dbReference type="EMBL" id="CAJVCH010213179">
    <property type="protein sequence ID" value="CAG7731452.1"/>
    <property type="molecule type" value="Genomic_DNA"/>
</dbReference>
<name>A0A8J2K8Z5_9HEXA</name>
<reference evidence="1" key="1">
    <citation type="submission" date="2021-06" db="EMBL/GenBank/DDBJ databases">
        <authorList>
            <person name="Hodson N. C."/>
            <person name="Mongue J. A."/>
            <person name="Jaron S. K."/>
        </authorList>
    </citation>
    <scope>NUCLEOTIDE SEQUENCE</scope>
</reference>
<dbReference type="AlphaFoldDB" id="A0A8J2K8Z5"/>
<keyword evidence="2" id="KW-1185">Reference proteome</keyword>